<dbReference type="Gene3D" id="1.20.1250.20">
    <property type="entry name" value="MFS general substrate transporter like domains"/>
    <property type="match status" value="1"/>
</dbReference>
<keyword evidence="9" id="KW-1185">Reference proteome</keyword>
<reference evidence="8 9" key="1">
    <citation type="submission" date="2019-03" db="EMBL/GenBank/DDBJ databases">
        <title>Complete genome sequence of Paenisporosarcina antarctica CGMCC 1.6503T.</title>
        <authorList>
            <person name="Rong J.-C."/>
            <person name="Chi N.-Y."/>
            <person name="Zhang Q.-F."/>
        </authorList>
    </citation>
    <scope>NUCLEOTIDE SEQUENCE [LARGE SCALE GENOMIC DNA]</scope>
    <source>
        <strain evidence="8 9">CGMCC 1.6503</strain>
    </source>
</reference>
<feature type="transmembrane region" description="Helical" evidence="6">
    <location>
        <begin position="252"/>
        <end position="277"/>
    </location>
</feature>
<comment type="subcellular location">
    <subcellularLocation>
        <location evidence="1">Cell membrane</location>
        <topology evidence="1">Multi-pass membrane protein</topology>
    </subcellularLocation>
</comment>
<dbReference type="InterPro" id="IPR020846">
    <property type="entry name" value="MFS_dom"/>
</dbReference>
<evidence type="ECO:0000256" key="2">
    <source>
        <dbReference type="ARBA" id="ARBA00022448"/>
    </source>
</evidence>
<dbReference type="Pfam" id="PF07690">
    <property type="entry name" value="MFS_1"/>
    <property type="match status" value="1"/>
</dbReference>
<evidence type="ECO:0000256" key="6">
    <source>
        <dbReference type="SAM" id="Phobius"/>
    </source>
</evidence>
<feature type="transmembrane region" description="Helical" evidence="6">
    <location>
        <begin position="69"/>
        <end position="88"/>
    </location>
</feature>
<keyword evidence="2" id="KW-0813">Transport</keyword>
<accession>A0A4P6ZZ68</accession>
<dbReference type="InterPro" id="IPR050327">
    <property type="entry name" value="Proton-linked_MCT"/>
</dbReference>
<dbReference type="OrthoDB" id="182417at2"/>
<name>A0A4P6ZZ68_9BACL</name>
<evidence type="ECO:0000256" key="4">
    <source>
        <dbReference type="ARBA" id="ARBA00022989"/>
    </source>
</evidence>
<dbReference type="PROSITE" id="PS50850">
    <property type="entry name" value="MFS"/>
    <property type="match status" value="1"/>
</dbReference>
<keyword evidence="4 6" id="KW-1133">Transmembrane helix</keyword>
<evidence type="ECO:0000259" key="7">
    <source>
        <dbReference type="PROSITE" id="PS50850"/>
    </source>
</evidence>
<feature type="transmembrane region" description="Helical" evidence="6">
    <location>
        <begin position="155"/>
        <end position="180"/>
    </location>
</feature>
<dbReference type="GO" id="GO:0005886">
    <property type="term" value="C:plasma membrane"/>
    <property type="evidence" value="ECO:0007669"/>
    <property type="project" value="UniProtKB-SubCell"/>
</dbReference>
<dbReference type="Proteomes" id="UP000294292">
    <property type="component" value="Chromosome"/>
</dbReference>
<feature type="transmembrane region" description="Helical" evidence="6">
    <location>
        <begin position="339"/>
        <end position="355"/>
    </location>
</feature>
<feature type="transmembrane region" description="Helical" evidence="6">
    <location>
        <begin position="313"/>
        <end position="333"/>
    </location>
</feature>
<evidence type="ECO:0000313" key="9">
    <source>
        <dbReference type="Proteomes" id="UP000294292"/>
    </source>
</evidence>
<feature type="transmembrane region" description="Helical" evidence="6">
    <location>
        <begin position="118"/>
        <end position="143"/>
    </location>
</feature>
<proteinExistence type="predicted"/>
<dbReference type="GO" id="GO:0022857">
    <property type="term" value="F:transmembrane transporter activity"/>
    <property type="evidence" value="ECO:0007669"/>
    <property type="project" value="InterPro"/>
</dbReference>
<feature type="transmembrane region" description="Helical" evidence="6">
    <location>
        <begin position="283"/>
        <end position="306"/>
    </location>
</feature>
<feature type="transmembrane region" description="Helical" evidence="6">
    <location>
        <begin position="95"/>
        <end position="112"/>
    </location>
</feature>
<dbReference type="SUPFAM" id="SSF103473">
    <property type="entry name" value="MFS general substrate transporter"/>
    <property type="match status" value="1"/>
</dbReference>
<organism evidence="8 9">
    <name type="scientific">Paenisporosarcina antarctica</name>
    <dbReference type="NCBI Taxonomy" id="417367"/>
    <lineage>
        <taxon>Bacteria</taxon>
        <taxon>Bacillati</taxon>
        <taxon>Bacillota</taxon>
        <taxon>Bacilli</taxon>
        <taxon>Bacillales</taxon>
        <taxon>Caryophanaceae</taxon>
        <taxon>Paenisporosarcina</taxon>
    </lineage>
</organism>
<dbReference type="KEGG" id="panc:E2636_12185"/>
<gene>
    <name evidence="8" type="ORF">E2636_12185</name>
</gene>
<evidence type="ECO:0000256" key="1">
    <source>
        <dbReference type="ARBA" id="ARBA00004651"/>
    </source>
</evidence>
<evidence type="ECO:0000256" key="5">
    <source>
        <dbReference type="ARBA" id="ARBA00023136"/>
    </source>
</evidence>
<protein>
    <submittedName>
        <fullName evidence="8">MFS transporter</fullName>
    </submittedName>
</protein>
<dbReference type="InterPro" id="IPR011701">
    <property type="entry name" value="MFS"/>
</dbReference>
<feature type="transmembrane region" description="Helical" evidence="6">
    <location>
        <begin position="186"/>
        <end position="205"/>
    </location>
</feature>
<keyword evidence="5 6" id="KW-0472">Membrane</keyword>
<feature type="transmembrane region" description="Helical" evidence="6">
    <location>
        <begin position="21"/>
        <end position="39"/>
    </location>
</feature>
<dbReference type="AlphaFoldDB" id="A0A4P6ZZ68"/>
<evidence type="ECO:0000313" key="8">
    <source>
        <dbReference type="EMBL" id="QBP41861.1"/>
    </source>
</evidence>
<dbReference type="RefSeq" id="WP_134210432.1">
    <property type="nucleotide sequence ID" value="NZ_CP038015.1"/>
</dbReference>
<dbReference type="EMBL" id="CP038015">
    <property type="protein sequence ID" value="QBP41861.1"/>
    <property type="molecule type" value="Genomic_DNA"/>
</dbReference>
<feature type="transmembrane region" description="Helical" evidence="6">
    <location>
        <begin position="367"/>
        <end position="388"/>
    </location>
</feature>
<dbReference type="PANTHER" id="PTHR11360">
    <property type="entry name" value="MONOCARBOXYLATE TRANSPORTER"/>
    <property type="match status" value="1"/>
</dbReference>
<dbReference type="InterPro" id="IPR036259">
    <property type="entry name" value="MFS_trans_sf"/>
</dbReference>
<dbReference type="PANTHER" id="PTHR11360:SF308">
    <property type="entry name" value="BLL3089 PROTEIN"/>
    <property type="match status" value="1"/>
</dbReference>
<feature type="transmembrane region" description="Helical" evidence="6">
    <location>
        <begin position="408"/>
        <end position="426"/>
    </location>
</feature>
<evidence type="ECO:0000256" key="3">
    <source>
        <dbReference type="ARBA" id="ARBA00022692"/>
    </source>
</evidence>
<feature type="domain" description="Major facilitator superfamily (MFS) profile" evidence="7">
    <location>
        <begin position="29"/>
        <end position="431"/>
    </location>
</feature>
<sequence length="435" mass="48339">MKRADKILNFFGNNHTVPLKSTFYYGWYIVFIGSLGAFFSGPGQTYFISVFIDQYIRDFDWSRSQVSTIYSAATLVSAVCMFFMGRLIDKFGQRNMMVIVSIMLALACFFNSTVNNLIMLFFGILMLRLFGQGSMTLIPNTLIPQWFMTKRGRALSYMAIGGFASSAIFPPLNVWLVSAIGWENTWILWGVTILIVFTPLAYFLVRNTPEQVGLEPDGYITPIRSKAQENDPSFTKKVESDWTFKEAIRTKAFWFILSCVGIPALVNTAITFHLISIFNQNDLGAGVAALVLAGMALVGFPVTLVAGRLLDRVKVNIILAGIFVLEIVLLMMLQITNTIFMAVLFALVWGISNGFERIALSYVWPSYFGRAALGSIQGLATSVMVFGSAIGPLPFGIAFDIFGGYKEIIWISLIFPIIGIISSLLAKQPEKKKVV</sequence>
<keyword evidence="3 6" id="KW-0812">Transmembrane</keyword>